<protein>
    <recommendedName>
        <fullName evidence="5">Lipoprotein</fullName>
    </recommendedName>
</protein>
<gene>
    <name evidence="3" type="ORF">Mucpa_4986</name>
</gene>
<evidence type="ECO:0000256" key="2">
    <source>
        <dbReference type="SAM" id="SignalP"/>
    </source>
</evidence>
<feature type="region of interest" description="Disordered" evidence="1">
    <location>
        <begin position="277"/>
        <end position="305"/>
    </location>
</feature>
<organism evidence="3 4">
    <name type="scientific">Mucilaginibacter paludis DSM 18603</name>
    <dbReference type="NCBI Taxonomy" id="714943"/>
    <lineage>
        <taxon>Bacteria</taxon>
        <taxon>Pseudomonadati</taxon>
        <taxon>Bacteroidota</taxon>
        <taxon>Sphingobacteriia</taxon>
        <taxon>Sphingobacteriales</taxon>
        <taxon>Sphingobacteriaceae</taxon>
        <taxon>Mucilaginibacter</taxon>
    </lineage>
</organism>
<dbReference type="eggNOG" id="COG5492">
    <property type="taxonomic scope" value="Bacteria"/>
</dbReference>
<dbReference type="HOGENOM" id="CLU_034925_1_1_10"/>
<name>H1Y927_9SPHI</name>
<feature type="chain" id="PRO_5003558858" description="Lipoprotein" evidence="2">
    <location>
        <begin position="18"/>
        <end position="450"/>
    </location>
</feature>
<dbReference type="STRING" id="714943.Mucpa_4986"/>
<dbReference type="PANTHER" id="PTHR41339">
    <property type="entry name" value="LIPL48"/>
    <property type="match status" value="1"/>
</dbReference>
<proteinExistence type="predicted"/>
<dbReference type="OrthoDB" id="1521716at2"/>
<keyword evidence="2" id="KW-0732">Signal</keyword>
<dbReference type="PANTHER" id="PTHR41339:SF1">
    <property type="entry name" value="SECRETED PROTEIN"/>
    <property type="match status" value="1"/>
</dbReference>
<dbReference type="AlphaFoldDB" id="H1Y927"/>
<dbReference type="RefSeq" id="WP_008510100.1">
    <property type="nucleotide sequence ID" value="NZ_CM001403.1"/>
</dbReference>
<dbReference type="Proteomes" id="UP000002774">
    <property type="component" value="Chromosome"/>
</dbReference>
<sequence length="450" mass="46983">MKNKILSVVALSALALASCKKDNLSSKTGFGAHNTKASYAAAAAMPHKTVTGVQSGNLYFDRDTVYVLQGLVVLTATHNITIESGTFITGLPDADNKPGTLVITRGAQIFANGTSSAPIVFTSPKLVGSATGTPHAGDWGGVIVLGKAHVNAGQKTIEGLALTQPFDNYYGPVSGVTTDNDNSGTITYVRIEFPGYILSADNEINGLTLGGVGSGTTLNHIQVSYSADDSFEFFGGSVSPSYLVSVAADDDNFDFDNGYNGTLQYALAVADFNSTHSRQTNGNSDSNGIESDNNAPAEDGTFTLTPKTHPVLRNLTIVGTESTNSGYLYAARIRRGSEVEIHSSIIMGYPNGINFDGTSSFFTSGVSKVEDSFVHGFTSFVLPSTLTLSSTNATSTDANSNFDAALSQPFYNNGYSSLDFSVTGSSIVPAGAGAFATSTWTTGWTLFGGF</sequence>
<evidence type="ECO:0000313" key="4">
    <source>
        <dbReference type="Proteomes" id="UP000002774"/>
    </source>
</evidence>
<feature type="compositionally biased region" description="Polar residues" evidence="1">
    <location>
        <begin position="277"/>
        <end position="294"/>
    </location>
</feature>
<reference evidence="3" key="1">
    <citation type="submission" date="2011-09" db="EMBL/GenBank/DDBJ databases">
        <title>The permanent draft genome of Mucilaginibacter paludis DSM 18603.</title>
        <authorList>
            <consortium name="US DOE Joint Genome Institute (JGI-PGF)"/>
            <person name="Lucas S."/>
            <person name="Han J."/>
            <person name="Lapidus A."/>
            <person name="Bruce D."/>
            <person name="Goodwin L."/>
            <person name="Pitluck S."/>
            <person name="Peters L."/>
            <person name="Kyrpides N."/>
            <person name="Mavromatis K."/>
            <person name="Ivanova N."/>
            <person name="Mikhailova N."/>
            <person name="Held B."/>
            <person name="Detter J.C."/>
            <person name="Tapia R."/>
            <person name="Han C."/>
            <person name="Land M."/>
            <person name="Hauser L."/>
            <person name="Markowitz V."/>
            <person name="Cheng J.-F."/>
            <person name="Hugenholtz P."/>
            <person name="Woyke T."/>
            <person name="Wu D."/>
            <person name="Tindall B."/>
            <person name="Brambilla E."/>
            <person name="Klenk H.-P."/>
            <person name="Eisen J.A."/>
        </authorList>
    </citation>
    <scope>NUCLEOTIDE SEQUENCE [LARGE SCALE GENOMIC DNA]</scope>
    <source>
        <strain evidence="3">DSM 18603</strain>
    </source>
</reference>
<keyword evidence="4" id="KW-1185">Reference proteome</keyword>
<evidence type="ECO:0000313" key="3">
    <source>
        <dbReference type="EMBL" id="EHQ29065.1"/>
    </source>
</evidence>
<evidence type="ECO:0000256" key="1">
    <source>
        <dbReference type="SAM" id="MobiDB-lite"/>
    </source>
</evidence>
<evidence type="ECO:0008006" key="5">
    <source>
        <dbReference type="Google" id="ProtNLM"/>
    </source>
</evidence>
<accession>H1Y927</accession>
<dbReference type="PROSITE" id="PS51257">
    <property type="entry name" value="PROKAR_LIPOPROTEIN"/>
    <property type="match status" value="1"/>
</dbReference>
<dbReference type="EMBL" id="CM001403">
    <property type="protein sequence ID" value="EHQ29065.1"/>
    <property type="molecule type" value="Genomic_DNA"/>
</dbReference>
<feature type="signal peptide" evidence="2">
    <location>
        <begin position="1"/>
        <end position="17"/>
    </location>
</feature>